<reference evidence="2 3" key="1">
    <citation type="submission" date="2008-07" db="EMBL/GenBank/DDBJ databases">
        <authorList>
            <person name="El-Sayed N."/>
            <person name="Caler E."/>
            <person name="Inman J."/>
            <person name="Amedeo P."/>
            <person name="Hass B."/>
            <person name="Wortman J."/>
        </authorList>
    </citation>
    <scope>NUCLEOTIDE SEQUENCE [LARGE SCALE GENOMIC DNA]</scope>
    <source>
        <strain evidence="3">ATCC 50983 / TXsc</strain>
    </source>
</reference>
<accession>C5KZM4</accession>
<feature type="compositionally biased region" description="Polar residues" evidence="1">
    <location>
        <begin position="309"/>
        <end position="333"/>
    </location>
</feature>
<keyword evidence="3" id="KW-1185">Reference proteome</keyword>
<evidence type="ECO:0000313" key="2">
    <source>
        <dbReference type="EMBL" id="EER10052.1"/>
    </source>
</evidence>
<dbReference type="InParanoid" id="C5KZM4"/>
<name>C5KZM4_PERM5</name>
<feature type="compositionally biased region" description="Polar residues" evidence="1">
    <location>
        <begin position="261"/>
        <end position="271"/>
    </location>
</feature>
<dbReference type="RefSeq" id="XP_002778257.1">
    <property type="nucleotide sequence ID" value="XM_002778211.1"/>
</dbReference>
<dbReference type="Proteomes" id="UP000007800">
    <property type="component" value="Unassembled WGS sequence"/>
</dbReference>
<feature type="region of interest" description="Disordered" evidence="1">
    <location>
        <begin position="258"/>
        <end position="356"/>
    </location>
</feature>
<proteinExistence type="predicted"/>
<dbReference type="EMBL" id="GG677899">
    <property type="protein sequence ID" value="EER10052.1"/>
    <property type="molecule type" value="Genomic_DNA"/>
</dbReference>
<organism evidence="3">
    <name type="scientific">Perkinsus marinus (strain ATCC 50983 / TXsc)</name>
    <dbReference type="NCBI Taxonomy" id="423536"/>
    <lineage>
        <taxon>Eukaryota</taxon>
        <taxon>Sar</taxon>
        <taxon>Alveolata</taxon>
        <taxon>Perkinsozoa</taxon>
        <taxon>Perkinsea</taxon>
        <taxon>Perkinsida</taxon>
        <taxon>Perkinsidae</taxon>
        <taxon>Perkinsus</taxon>
    </lineage>
</organism>
<evidence type="ECO:0000313" key="3">
    <source>
        <dbReference type="Proteomes" id="UP000007800"/>
    </source>
</evidence>
<dbReference type="OrthoDB" id="10405735at2759"/>
<gene>
    <name evidence="2" type="ORF">Pmar_PMAR007048</name>
</gene>
<sequence>MSVCATCGLYFMDILYEGVEVHEPGTGILFHCNNCYYSWQESEQRRLSAKSEVDPNKRSVWYYEPLIRDVPIRNMDRKGHYDEVKNFNSLCFRTILPCTDLQLYRCSKSEGLEDSASPESTSLLREFVTAGGLYSGDKAPVVDLKPRFDVDAVKARPWGDGYDPETGDDILSFEFLGSVEMLTRGKRKEDWSFRFGYSDGVCIDWNSLEFEVPEDVLITDDGDEELGLWAPPEVLCPPWMKNRFTYYTSELLSYDIGRPSINGQPDASGQGTPPEGKIGPFTRRKRLPSSYRPTSGSMLLPKGMVTPNRKGSISTLAASPVTPGSVTPATSKATPKAVTASGGGKSPSGTPSRTEASMAALKEKLAGFQFNIGGFITRFT</sequence>
<dbReference type="GeneID" id="9038330"/>
<dbReference type="AlphaFoldDB" id="C5KZM4"/>
<evidence type="ECO:0000256" key="1">
    <source>
        <dbReference type="SAM" id="MobiDB-lite"/>
    </source>
</evidence>
<protein>
    <submittedName>
        <fullName evidence="2">Uncharacterized protein</fullName>
    </submittedName>
</protein>